<feature type="transmembrane region" description="Helical" evidence="9">
    <location>
        <begin position="189"/>
        <end position="214"/>
    </location>
</feature>
<dbReference type="Gene3D" id="1.10.287.70">
    <property type="match status" value="1"/>
</dbReference>
<dbReference type="Pfam" id="PF00510">
    <property type="entry name" value="COX3"/>
    <property type="match status" value="1"/>
</dbReference>
<dbReference type="AlphaFoldDB" id="H7CD20"/>
<feature type="transmembrane region" description="Helical" evidence="9">
    <location>
        <begin position="12"/>
        <end position="33"/>
    </location>
</feature>
<dbReference type="InterPro" id="IPR035973">
    <property type="entry name" value="Cyt_c_oxidase_su3-like_sf"/>
</dbReference>
<feature type="domain" description="Heme-copper oxidase subunit III family profile" evidence="10">
    <location>
        <begin position="2"/>
        <end position="259"/>
    </location>
</feature>
<keyword evidence="6 9" id="KW-1133">Transmembrane helix</keyword>
<evidence type="ECO:0000256" key="7">
    <source>
        <dbReference type="ARBA" id="ARBA00023136"/>
    </source>
</evidence>
<gene>
    <name evidence="11" type="primary">COX3</name>
</gene>
<dbReference type="Gene3D" id="1.20.120.80">
    <property type="entry name" value="Cytochrome c oxidase, subunit III, four-helix bundle"/>
    <property type="match status" value="1"/>
</dbReference>
<feature type="transmembrane region" description="Helical" evidence="9">
    <location>
        <begin position="39"/>
        <end position="56"/>
    </location>
</feature>
<dbReference type="InterPro" id="IPR033945">
    <property type="entry name" value="Cyt_c_oxase_su3_dom"/>
</dbReference>
<protein>
    <recommendedName>
        <fullName evidence="3 8">Cytochrome c oxidase subunit 3</fullName>
    </recommendedName>
</protein>
<accession>H7CD20</accession>
<dbReference type="GO" id="GO:0005739">
    <property type="term" value="C:mitochondrion"/>
    <property type="evidence" value="ECO:0007669"/>
    <property type="project" value="TreeGrafter"/>
</dbReference>
<evidence type="ECO:0000256" key="4">
    <source>
        <dbReference type="ARBA" id="ARBA00022692"/>
    </source>
</evidence>
<comment type="similarity">
    <text evidence="2 8">Belongs to the cytochrome c oxidase subunit 3 family.</text>
</comment>
<evidence type="ECO:0000313" key="11">
    <source>
        <dbReference type="EMBL" id="BAL70367.1"/>
    </source>
</evidence>
<feature type="transmembrane region" description="Helical" evidence="9">
    <location>
        <begin position="77"/>
        <end position="100"/>
    </location>
</feature>
<keyword evidence="5" id="KW-1278">Translocase</keyword>
<comment type="function">
    <text evidence="8">Component of the cytochrome c oxidase, the last enzyme in the mitochondrial electron transport chain which drives oxidative phosphorylation. The respiratory chain contains 3 multisubunit complexes succinate dehydrogenase (complex II, CII), ubiquinol-cytochrome c oxidoreductase (cytochrome b-c1 complex, complex III, CIII) and cytochrome c oxidase (complex IV, CIV), that cooperate to transfer electrons derived from NADH and succinate to molecular oxygen, creating an electrochemical gradient over the inner membrane that drives transmembrane transport and the ATP synthase. Cytochrome c oxidase is the component of the respiratory chain that catalyzes the reduction of oxygen to water. Electrons originating from reduced cytochrome c in the intermembrane space (IMS) are transferred via the dinuclear copper A center (CU(A)) of subunit 2 and heme A of subunit 1 to the active site in subunit 1, a binuclear center (BNC) formed by heme A3 and copper B (CU(B)). The BNC reduces molecular oxygen to 2 water molecules using 4 electrons from cytochrome c in the IMS and 4 protons from the mitochondrial matrix.</text>
</comment>
<name>H7CD20_9NEOP</name>
<evidence type="ECO:0000256" key="1">
    <source>
        <dbReference type="ARBA" id="ARBA00004141"/>
    </source>
</evidence>
<feature type="transmembrane region" description="Helical" evidence="9">
    <location>
        <begin position="235"/>
        <end position="257"/>
    </location>
</feature>
<dbReference type="EMBL" id="AB639034">
    <property type="protein sequence ID" value="BAL70367.1"/>
    <property type="molecule type" value="Genomic_DNA"/>
</dbReference>
<dbReference type="GO" id="GO:0016020">
    <property type="term" value="C:membrane"/>
    <property type="evidence" value="ECO:0007669"/>
    <property type="project" value="UniProtKB-SubCell"/>
</dbReference>
<evidence type="ECO:0000256" key="3">
    <source>
        <dbReference type="ARBA" id="ARBA00015944"/>
    </source>
</evidence>
<comment type="subcellular location">
    <subcellularLocation>
        <location evidence="1">Membrane</location>
        <topology evidence="1">Multi-pass membrane protein</topology>
    </subcellularLocation>
</comment>
<geneLocation type="mitochondrion" evidence="11"/>
<evidence type="ECO:0000256" key="2">
    <source>
        <dbReference type="ARBA" id="ARBA00010581"/>
    </source>
</evidence>
<dbReference type="InterPro" id="IPR013833">
    <property type="entry name" value="Cyt_c_oxidase_su3_a-hlx"/>
</dbReference>
<feature type="transmembrane region" description="Helical" evidence="9">
    <location>
        <begin position="157"/>
        <end position="177"/>
    </location>
</feature>
<dbReference type="GO" id="GO:0004129">
    <property type="term" value="F:cytochrome-c oxidase activity"/>
    <property type="evidence" value="ECO:0007669"/>
    <property type="project" value="InterPro"/>
</dbReference>
<dbReference type="PANTHER" id="PTHR11403">
    <property type="entry name" value="CYTOCHROME C OXIDASE SUBUNIT III"/>
    <property type="match status" value="1"/>
</dbReference>
<evidence type="ECO:0000256" key="9">
    <source>
        <dbReference type="SAM" id="Phobius"/>
    </source>
</evidence>
<keyword evidence="7 9" id="KW-0472">Membrane</keyword>
<dbReference type="SUPFAM" id="SSF81452">
    <property type="entry name" value="Cytochrome c oxidase subunit III-like"/>
    <property type="match status" value="1"/>
</dbReference>
<evidence type="ECO:0000259" key="10">
    <source>
        <dbReference type="PROSITE" id="PS50253"/>
    </source>
</evidence>
<dbReference type="PROSITE" id="PS50253">
    <property type="entry name" value="COX3"/>
    <property type="match status" value="1"/>
</dbReference>
<feature type="transmembrane region" description="Helical" evidence="9">
    <location>
        <begin position="127"/>
        <end position="145"/>
    </location>
</feature>
<evidence type="ECO:0000256" key="5">
    <source>
        <dbReference type="ARBA" id="ARBA00022967"/>
    </source>
</evidence>
<keyword evidence="8 11" id="KW-0496">Mitochondrion</keyword>
<keyword evidence="4 8" id="KW-0812">Transmembrane</keyword>
<dbReference type="CDD" id="cd01665">
    <property type="entry name" value="Cyt_c_Oxidase_III"/>
    <property type="match status" value="1"/>
</dbReference>
<dbReference type="PANTHER" id="PTHR11403:SF7">
    <property type="entry name" value="CYTOCHROME C OXIDASE SUBUNIT 3"/>
    <property type="match status" value="1"/>
</dbReference>
<evidence type="ECO:0000256" key="6">
    <source>
        <dbReference type="ARBA" id="ARBA00022989"/>
    </source>
</evidence>
<organism evidence="11">
    <name type="scientific">Aposthonia japonica</name>
    <dbReference type="NCBI Taxonomy" id="911381"/>
    <lineage>
        <taxon>Eukaryota</taxon>
        <taxon>Metazoa</taxon>
        <taxon>Ecdysozoa</taxon>
        <taxon>Arthropoda</taxon>
        <taxon>Hexapoda</taxon>
        <taxon>Insecta</taxon>
        <taxon>Pterygota</taxon>
        <taxon>Neoptera</taxon>
        <taxon>Polyneoptera</taxon>
        <taxon>Embioptera</taxon>
        <taxon>Oligotomidae</taxon>
        <taxon>Aposthonia</taxon>
    </lineage>
</organism>
<dbReference type="InterPro" id="IPR024791">
    <property type="entry name" value="Cyt_c/ubiquinol_Oxase_su3"/>
</dbReference>
<evidence type="ECO:0000256" key="8">
    <source>
        <dbReference type="RuleBase" id="RU003375"/>
    </source>
</evidence>
<reference evidence="11" key="1">
    <citation type="journal article" date="2012" name="Genome">
        <title>Novel gene rearrangements in the mitochondrial genome of a webspinner, Aposthonia japonica (Insecta: Embioptera).</title>
        <authorList>
            <person name="Komoto N."/>
            <person name="Yukuhiro K."/>
            <person name="Tomita S."/>
        </authorList>
    </citation>
    <scope>NUCLEOTIDE SEQUENCE</scope>
</reference>
<sequence length="259" mass="29939">MNNQPFHLVEMSPWPLIMGTSVTTMIMGILMWFHLFKSLLFATSFLTSLIIAFLWWKDISRESTLQGLHTPMVMIGLRWGMILFISSEILFFTSFFWAFFHSSLSPNIDMGMMWPPKNILTLNPTQVPLLNTIILLSSGASITWAHHSILTSNYNESTISILMTIVLGVIFTLLQAFEYFESSFSISDSIYGSTFFVSTGFHGIHVIIGTMFIMHTTNRLMNMNFSSNHHFGFEAASWYWHFVDVVWLFLFIMIYWWGS</sequence>
<proteinExistence type="inferred from homology"/>
<dbReference type="FunFam" id="1.20.120.80:FF:000002">
    <property type="entry name" value="Cytochrome c oxidase subunit 3"/>
    <property type="match status" value="1"/>
</dbReference>
<dbReference type="GO" id="GO:0006123">
    <property type="term" value="P:mitochondrial electron transport, cytochrome c to oxygen"/>
    <property type="evidence" value="ECO:0007669"/>
    <property type="project" value="TreeGrafter"/>
</dbReference>
<dbReference type="InterPro" id="IPR000298">
    <property type="entry name" value="Cyt_c_oxidase-like_su3"/>
</dbReference>